<evidence type="ECO:0000313" key="3">
    <source>
        <dbReference type="WBParaSite" id="SVE_0824500.1"/>
    </source>
</evidence>
<dbReference type="PANTHER" id="PTHR31859">
    <property type="entry name" value="TETRATRICOPEPTIDE REPEAT PROTEIN 39 FAMILY MEMBER"/>
    <property type="match status" value="1"/>
</dbReference>
<organism evidence="2 3">
    <name type="scientific">Strongyloides venezuelensis</name>
    <name type="common">Threadworm</name>
    <dbReference type="NCBI Taxonomy" id="75913"/>
    <lineage>
        <taxon>Eukaryota</taxon>
        <taxon>Metazoa</taxon>
        <taxon>Ecdysozoa</taxon>
        <taxon>Nematoda</taxon>
        <taxon>Chromadorea</taxon>
        <taxon>Rhabditida</taxon>
        <taxon>Tylenchina</taxon>
        <taxon>Panagrolaimomorpha</taxon>
        <taxon>Strongyloidoidea</taxon>
        <taxon>Strongyloididae</taxon>
        <taxon>Strongyloides</taxon>
    </lineage>
</organism>
<reference evidence="2" key="1">
    <citation type="submission" date="2014-07" db="EMBL/GenBank/DDBJ databases">
        <authorList>
            <person name="Martin A.A"/>
            <person name="De Silva N."/>
        </authorList>
    </citation>
    <scope>NUCLEOTIDE SEQUENCE</scope>
</reference>
<accession>A0A0K0FH83</accession>
<keyword evidence="2" id="KW-1185">Reference proteome</keyword>
<evidence type="ECO:0000256" key="1">
    <source>
        <dbReference type="PROSITE-ProRule" id="PRU00339"/>
    </source>
</evidence>
<dbReference type="SMART" id="SM00028">
    <property type="entry name" value="TPR"/>
    <property type="match status" value="4"/>
</dbReference>
<dbReference type="WBParaSite" id="SVE_0824500.1">
    <property type="protein sequence ID" value="SVE_0824500.1"/>
    <property type="gene ID" value="SVE_0824500"/>
</dbReference>
<dbReference type="STRING" id="75913.A0A0K0FH83"/>
<sequence>MSFDDIRKLSIYEDAFEEYPEEIKTFEIKETFTETKIAFHHFMNNKFELAEMKLVKFSDKTVYHSMGLSSILFIKAMMTCTRKDLDVALESCKKTLLVIEKFRSSNGSFNLLSWVSNKQRSLSDEEIHAELCYAEILMLKGVLTFFVDESLTSFIKGAFKINSCHTIFRNCYKIINTEGWKDRDQMIREQFEAGARAGIGMFNLIISIMPPKICKLLEFCGFYGNKAFGMGELLKASEMTKTLRQPLVCLYLLSWHLIGTFVLENGNTDIDLCEKLLNPLIQDYPDGAIVLFLKGRYYLIRGDIDNAIHFYNRSIKVQNNFKQFHHICYWELLFAFAYLRQWSRAAHNTKILMDESKWSKCVYTYLMAILINAEKSVTKKDDTVNILLKKVPKLRLRIAGKSIPVEKFCEKKATRYLRTGSLLLAHYEFLYFWHAFNILSSNCKLITLILEDITNISGKVVENDEVDVDDRCLYYFLFGVCNRLLKNYNEAEEALNYILSRESQLTDHIYLAPNATYELALLKNSTGNIEMSKELLKKALMYHGYLLETRLHLKIHNMASKIN</sequence>
<dbReference type="PANTHER" id="PTHR31859:SF9">
    <property type="entry name" value="TETRATRICOPEPTIDE REPEAT PROTEIN 39B"/>
    <property type="match status" value="1"/>
</dbReference>
<dbReference type="InterPro" id="IPR019412">
    <property type="entry name" value="IML2/TPR_39"/>
</dbReference>
<keyword evidence="1" id="KW-0802">TPR repeat</keyword>
<dbReference type="Proteomes" id="UP000035680">
    <property type="component" value="Unassembled WGS sequence"/>
</dbReference>
<dbReference type="Pfam" id="PF10300">
    <property type="entry name" value="Iml2-TPR_39"/>
    <property type="match status" value="1"/>
</dbReference>
<dbReference type="AlphaFoldDB" id="A0A0K0FH83"/>
<dbReference type="PROSITE" id="PS50005">
    <property type="entry name" value="TPR"/>
    <property type="match status" value="1"/>
</dbReference>
<reference evidence="3" key="2">
    <citation type="submission" date="2015-08" db="UniProtKB">
        <authorList>
            <consortium name="WormBaseParasite"/>
        </authorList>
    </citation>
    <scope>IDENTIFICATION</scope>
</reference>
<dbReference type="InterPro" id="IPR019734">
    <property type="entry name" value="TPR_rpt"/>
</dbReference>
<name>A0A0K0FH83_STRVS</name>
<dbReference type="SUPFAM" id="SSF48452">
    <property type="entry name" value="TPR-like"/>
    <property type="match status" value="1"/>
</dbReference>
<proteinExistence type="predicted"/>
<feature type="repeat" description="TPR" evidence="1">
    <location>
        <begin position="288"/>
        <end position="321"/>
    </location>
</feature>
<evidence type="ECO:0000313" key="2">
    <source>
        <dbReference type="Proteomes" id="UP000035680"/>
    </source>
</evidence>
<dbReference type="Gene3D" id="1.25.40.10">
    <property type="entry name" value="Tetratricopeptide repeat domain"/>
    <property type="match status" value="1"/>
</dbReference>
<protein>
    <submittedName>
        <fullName evidence="3">TPR_REGION domain-containing protein</fullName>
    </submittedName>
</protein>
<dbReference type="InterPro" id="IPR011990">
    <property type="entry name" value="TPR-like_helical_dom_sf"/>
</dbReference>